<evidence type="ECO:0000313" key="1">
    <source>
        <dbReference type="EMBL" id="SER88163.1"/>
    </source>
</evidence>
<dbReference type="AlphaFoldDB" id="A0A1H9SUU1"/>
<organism evidence="1 2">
    <name type="scientific">Butyrivibrio fibrisolvens</name>
    <dbReference type="NCBI Taxonomy" id="831"/>
    <lineage>
        <taxon>Bacteria</taxon>
        <taxon>Bacillati</taxon>
        <taxon>Bacillota</taxon>
        <taxon>Clostridia</taxon>
        <taxon>Lachnospirales</taxon>
        <taxon>Lachnospiraceae</taxon>
        <taxon>Butyrivibrio</taxon>
    </lineage>
</organism>
<evidence type="ECO:0000313" key="2">
    <source>
        <dbReference type="Proteomes" id="UP000182584"/>
    </source>
</evidence>
<dbReference type="EMBL" id="FOGJ01000013">
    <property type="protein sequence ID" value="SER88163.1"/>
    <property type="molecule type" value="Genomic_DNA"/>
</dbReference>
<sequence length="45" mass="5002">DASPLADAILDRIVHDGYVINIVPIDPSKDLSMREVYGLSETDRM</sequence>
<accession>A0A1H9SUU1</accession>
<dbReference type="Proteomes" id="UP000182584">
    <property type="component" value="Unassembled WGS sequence"/>
</dbReference>
<proteinExistence type="predicted"/>
<reference evidence="1 2" key="1">
    <citation type="submission" date="2016-10" db="EMBL/GenBank/DDBJ databases">
        <authorList>
            <person name="de Groot N.N."/>
        </authorList>
    </citation>
    <scope>NUCLEOTIDE SEQUENCE [LARGE SCALE GENOMIC DNA]</scope>
    <source>
        <strain evidence="1 2">AR40</strain>
    </source>
</reference>
<gene>
    <name evidence="1" type="ORF">SAMN04487884_1131</name>
</gene>
<name>A0A1H9SUU1_BUTFI</name>
<protein>
    <submittedName>
        <fullName evidence="1">Uncharacterized protein</fullName>
    </submittedName>
</protein>
<feature type="non-terminal residue" evidence="1">
    <location>
        <position position="1"/>
    </location>
</feature>